<dbReference type="EMBL" id="GGEC01089190">
    <property type="protein sequence ID" value="MBX69674.1"/>
    <property type="molecule type" value="Transcribed_RNA"/>
</dbReference>
<reference evidence="1" key="1">
    <citation type="submission" date="2018-02" db="EMBL/GenBank/DDBJ databases">
        <title>Rhizophora mucronata_Transcriptome.</title>
        <authorList>
            <person name="Meera S.P."/>
            <person name="Sreeshan A."/>
            <person name="Augustine A."/>
        </authorList>
    </citation>
    <scope>NUCLEOTIDE SEQUENCE</scope>
    <source>
        <tissue evidence="1">Leaf</tissue>
    </source>
</reference>
<accession>A0A2P2QS28</accession>
<evidence type="ECO:0000313" key="1">
    <source>
        <dbReference type="EMBL" id="MBX69674.1"/>
    </source>
</evidence>
<organism evidence="1">
    <name type="scientific">Rhizophora mucronata</name>
    <name type="common">Asiatic mangrove</name>
    <dbReference type="NCBI Taxonomy" id="61149"/>
    <lineage>
        <taxon>Eukaryota</taxon>
        <taxon>Viridiplantae</taxon>
        <taxon>Streptophyta</taxon>
        <taxon>Embryophyta</taxon>
        <taxon>Tracheophyta</taxon>
        <taxon>Spermatophyta</taxon>
        <taxon>Magnoliopsida</taxon>
        <taxon>eudicotyledons</taxon>
        <taxon>Gunneridae</taxon>
        <taxon>Pentapetalae</taxon>
        <taxon>rosids</taxon>
        <taxon>fabids</taxon>
        <taxon>Malpighiales</taxon>
        <taxon>Rhizophoraceae</taxon>
        <taxon>Rhizophora</taxon>
    </lineage>
</organism>
<protein>
    <submittedName>
        <fullName evidence="1">Uncharacterized protein</fullName>
    </submittedName>
</protein>
<proteinExistence type="predicted"/>
<sequence>MFKHLKFTQGTPLGHFCYLWSHVTSHY</sequence>
<dbReference type="AlphaFoldDB" id="A0A2P2QS28"/>
<name>A0A2P2QS28_RHIMU</name>